<dbReference type="InterPro" id="IPR015887">
    <property type="entry name" value="DNA_glyclase_Znf_dom_DNA_BS"/>
</dbReference>
<organism evidence="23 24">
    <name type="scientific">SAR86 cluster bacterium</name>
    <dbReference type="NCBI Taxonomy" id="2030880"/>
    <lineage>
        <taxon>Bacteria</taxon>
        <taxon>Pseudomonadati</taxon>
        <taxon>Pseudomonadota</taxon>
        <taxon>Gammaproteobacteria</taxon>
        <taxon>SAR86 cluster</taxon>
    </lineage>
</organism>
<dbReference type="PANTHER" id="PTHR22993:SF9">
    <property type="entry name" value="FORMAMIDOPYRIMIDINE-DNA GLYCOSYLASE"/>
    <property type="match status" value="1"/>
</dbReference>
<dbReference type="EC" id="4.2.99.18" evidence="6"/>
<dbReference type="CDD" id="cd08966">
    <property type="entry name" value="EcFpg-like_N"/>
    <property type="match status" value="1"/>
</dbReference>
<dbReference type="PROSITE" id="PS51066">
    <property type="entry name" value="ZF_FPG_2"/>
    <property type="match status" value="1"/>
</dbReference>
<dbReference type="PROSITE" id="PS01242">
    <property type="entry name" value="ZF_FPG_1"/>
    <property type="match status" value="1"/>
</dbReference>
<keyword evidence="11 23" id="KW-0378">Hydrolase</keyword>
<evidence type="ECO:0000313" key="24">
    <source>
        <dbReference type="Proteomes" id="UP000253307"/>
    </source>
</evidence>
<evidence type="ECO:0000256" key="3">
    <source>
        <dbReference type="ARBA" id="ARBA00009409"/>
    </source>
</evidence>
<dbReference type="SMART" id="SM00898">
    <property type="entry name" value="Fapy_DNA_glyco"/>
    <property type="match status" value="1"/>
</dbReference>
<dbReference type="Pfam" id="PF06827">
    <property type="entry name" value="zf-FPG_IleRS"/>
    <property type="match status" value="1"/>
</dbReference>
<dbReference type="Gene3D" id="1.10.8.50">
    <property type="match status" value="1"/>
</dbReference>
<evidence type="ECO:0000256" key="4">
    <source>
        <dbReference type="ARBA" id="ARBA00011245"/>
    </source>
</evidence>
<comment type="subunit">
    <text evidence="4">Monomer.</text>
</comment>
<dbReference type="EMBL" id="QOPE01000002">
    <property type="protein sequence ID" value="RCL42623.1"/>
    <property type="molecule type" value="Genomic_DNA"/>
</dbReference>
<keyword evidence="10 20" id="KW-0863">Zinc-finger</keyword>
<comment type="similarity">
    <text evidence="3">Belongs to the FPG family.</text>
</comment>
<sequence length="269" mass="31284">MPELPEVETSVRGISSLSGEKIQQIKVHIPKLRWPIKENDFLDLEDRKIVSIYRRAKYIIFNCEEKFLILHLGMTGTLRIIQTKSNEYKKHDHVELIFKKNKLLFNDPRRFGSIHITNNINEHFLIKNLGVEPLDEVFNEDYLYTKIKKSNASIKSLIMNQKIVVGIGNIYANEILFLSRINPRKKGKYITRKNASEITKHSKSILRKAINAGGTTLQDFFSPSGNKGYFKVDLNVYDREGEKCFDCSNLIKRIEQNQRSTFLCRNCQS</sequence>
<dbReference type="AlphaFoldDB" id="A0A368BZD4"/>
<evidence type="ECO:0000256" key="6">
    <source>
        <dbReference type="ARBA" id="ARBA00012720"/>
    </source>
</evidence>
<gene>
    <name evidence="23" type="ORF">DBW96_00440</name>
</gene>
<dbReference type="FunFam" id="1.10.8.50:FF:000003">
    <property type="entry name" value="Formamidopyrimidine-DNA glycosylase"/>
    <property type="match status" value="1"/>
</dbReference>
<dbReference type="InterPro" id="IPR010663">
    <property type="entry name" value="Znf_FPG/IleRS"/>
</dbReference>
<reference evidence="23 24" key="1">
    <citation type="journal article" date="2018" name="Microbiome">
        <title>Fine metagenomic profile of the Mediterranean stratified and mixed water columns revealed by assembly and recruitment.</title>
        <authorList>
            <person name="Haro-Moreno J.M."/>
            <person name="Lopez-Perez M."/>
            <person name="De La Torre J.R."/>
            <person name="Picazo A."/>
            <person name="Camacho A."/>
            <person name="Rodriguez-Valera F."/>
        </authorList>
    </citation>
    <scope>NUCLEOTIDE SEQUENCE [LARGE SCALE GENOMIC DNA]</scope>
    <source>
        <strain evidence="23">MED-G82</strain>
    </source>
</reference>
<dbReference type="SUPFAM" id="SSF81624">
    <property type="entry name" value="N-terminal domain of MutM-like DNA repair proteins"/>
    <property type="match status" value="1"/>
</dbReference>
<keyword evidence="17 23" id="KW-0326">Glycosidase</keyword>
<dbReference type="SUPFAM" id="SSF46946">
    <property type="entry name" value="S13-like H2TH domain"/>
    <property type="match status" value="1"/>
</dbReference>
<dbReference type="InterPro" id="IPR035937">
    <property type="entry name" value="FPG_N"/>
</dbReference>
<evidence type="ECO:0000256" key="11">
    <source>
        <dbReference type="ARBA" id="ARBA00022801"/>
    </source>
</evidence>
<dbReference type="GO" id="GO:0003684">
    <property type="term" value="F:damaged DNA binding"/>
    <property type="evidence" value="ECO:0007669"/>
    <property type="project" value="InterPro"/>
</dbReference>
<dbReference type="NCBIfam" id="TIGR00577">
    <property type="entry name" value="fpg"/>
    <property type="match status" value="1"/>
</dbReference>
<dbReference type="PROSITE" id="PS51068">
    <property type="entry name" value="FPG_CAT"/>
    <property type="match status" value="1"/>
</dbReference>
<protein>
    <recommendedName>
        <fullName evidence="7">Formamidopyrimidine-DNA glycosylase</fullName>
        <ecNumber evidence="5">3.2.2.23</ecNumber>
        <ecNumber evidence="6">4.2.99.18</ecNumber>
    </recommendedName>
    <alternativeName>
        <fullName evidence="18">DNA-(apurinic or apyrimidinic site) lyase MutM</fullName>
    </alternativeName>
</protein>
<dbReference type="EC" id="3.2.2.23" evidence="5"/>
<evidence type="ECO:0000256" key="5">
    <source>
        <dbReference type="ARBA" id="ARBA00012024"/>
    </source>
</evidence>
<dbReference type="InterPro" id="IPR012319">
    <property type="entry name" value="FPG_cat"/>
</dbReference>
<keyword evidence="16" id="KW-0511">Multifunctional enzyme</keyword>
<dbReference type="GO" id="GO:0140078">
    <property type="term" value="F:class I DNA-(apurinic or apyrimidinic site) endonuclease activity"/>
    <property type="evidence" value="ECO:0007669"/>
    <property type="project" value="UniProtKB-EC"/>
</dbReference>
<dbReference type="GO" id="GO:0008270">
    <property type="term" value="F:zinc ion binding"/>
    <property type="evidence" value="ECO:0007669"/>
    <property type="project" value="UniProtKB-KW"/>
</dbReference>
<feature type="domain" description="Formamidopyrimidine-DNA glycosylase catalytic" evidence="22">
    <location>
        <begin position="2"/>
        <end position="112"/>
    </location>
</feature>
<comment type="catalytic activity">
    <reaction evidence="1">
        <text>Hydrolysis of DNA containing ring-opened 7-methylguanine residues, releasing 2,6-diamino-4-hydroxy-5-(N-methyl)formamidopyrimidine.</text>
        <dbReference type="EC" id="3.2.2.23"/>
    </reaction>
</comment>
<evidence type="ECO:0000256" key="14">
    <source>
        <dbReference type="ARBA" id="ARBA00023204"/>
    </source>
</evidence>
<evidence type="ECO:0000256" key="12">
    <source>
        <dbReference type="ARBA" id="ARBA00022833"/>
    </source>
</evidence>
<evidence type="ECO:0000259" key="22">
    <source>
        <dbReference type="PROSITE" id="PS51068"/>
    </source>
</evidence>
<evidence type="ECO:0000256" key="16">
    <source>
        <dbReference type="ARBA" id="ARBA00023268"/>
    </source>
</evidence>
<comment type="catalytic activity">
    <reaction evidence="19">
        <text>2'-deoxyribonucleotide-(2'-deoxyribose 5'-phosphate)-2'-deoxyribonucleotide-DNA = a 3'-end 2'-deoxyribonucleotide-(2,3-dehydro-2,3-deoxyribose 5'-phosphate)-DNA + a 5'-end 5'-phospho-2'-deoxyribonucleoside-DNA + H(+)</text>
        <dbReference type="Rhea" id="RHEA:66592"/>
        <dbReference type="Rhea" id="RHEA-COMP:13180"/>
        <dbReference type="Rhea" id="RHEA-COMP:16897"/>
        <dbReference type="Rhea" id="RHEA-COMP:17067"/>
        <dbReference type="ChEBI" id="CHEBI:15378"/>
        <dbReference type="ChEBI" id="CHEBI:136412"/>
        <dbReference type="ChEBI" id="CHEBI:157695"/>
        <dbReference type="ChEBI" id="CHEBI:167181"/>
        <dbReference type="EC" id="4.2.99.18"/>
    </reaction>
</comment>
<evidence type="ECO:0000256" key="18">
    <source>
        <dbReference type="ARBA" id="ARBA00030638"/>
    </source>
</evidence>
<dbReference type="InterPro" id="IPR000214">
    <property type="entry name" value="Znf_DNA_glyclase/AP_lyase"/>
</dbReference>
<dbReference type="Pfam" id="PF01149">
    <property type="entry name" value="Fapy_DNA_glyco"/>
    <property type="match status" value="1"/>
</dbReference>
<evidence type="ECO:0000256" key="10">
    <source>
        <dbReference type="ARBA" id="ARBA00022771"/>
    </source>
</evidence>
<evidence type="ECO:0000259" key="21">
    <source>
        <dbReference type="PROSITE" id="PS51066"/>
    </source>
</evidence>
<evidence type="ECO:0000256" key="1">
    <source>
        <dbReference type="ARBA" id="ARBA00001668"/>
    </source>
</evidence>
<dbReference type="SUPFAM" id="SSF57716">
    <property type="entry name" value="Glucocorticoid receptor-like (DNA-binding domain)"/>
    <property type="match status" value="1"/>
</dbReference>
<keyword evidence="14" id="KW-0234">DNA repair</keyword>
<keyword evidence="13" id="KW-0238">DNA-binding</keyword>
<dbReference type="SMART" id="SM01232">
    <property type="entry name" value="H2TH"/>
    <property type="match status" value="1"/>
</dbReference>
<evidence type="ECO:0000256" key="9">
    <source>
        <dbReference type="ARBA" id="ARBA00022763"/>
    </source>
</evidence>
<proteinExistence type="inferred from homology"/>
<evidence type="ECO:0000256" key="8">
    <source>
        <dbReference type="ARBA" id="ARBA00022723"/>
    </source>
</evidence>
<comment type="cofactor">
    <cofactor evidence="2">
        <name>Zn(2+)</name>
        <dbReference type="ChEBI" id="CHEBI:29105"/>
    </cofactor>
</comment>
<keyword evidence="9" id="KW-0227">DNA damage</keyword>
<dbReference type="Proteomes" id="UP000253307">
    <property type="component" value="Unassembled WGS sequence"/>
</dbReference>
<dbReference type="InterPro" id="IPR010979">
    <property type="entry name" value="Ribosomal_uS13-like_H2TH"/>
</dbReference>
<dbReference type="NCBIfam" id="NF002211">
    <property type="entry name" value="PRK01103.1"/>
    <property type="match status" value="1"/>
</dbReference>
<dbReference type="InterPro" id="IPR020629">
    <property type="entry name" value="FPG_Glyclase"/>
</dbReference>
<keyword evidence="15 23" id="KW-0456">Lyase</keyword>
<dbReference type="Gene3D" id="3.20.190.10">
    <property type="entry name" value="MutM-like, N-terminal"/>
    <property type="match status" value="1"/>
</dbReference>
<comment type="caution">
    <text evidence="23">The sequence shown here is derived from an EMBL/GenBank/DDBJ whole genome shotgun (WGS) entry which is preliminary data.</text>
</comment>
<name>A0A368BZD4_9GAMM</name>
<dbReference type="Pfam" id="PF06831">
    <property type="entry name" value="H2TH"/>
    <property type="match status" value="1"/>
</dbReference>
<evidence type="ECO:0000256" key="17">
    <source>
        <dbReference type="ARBA" id="ARBA00023295"/>
    </source>
</evidence>
<evidence type="ECO:0000256" key="20">
    <source>
        <dbReference type="PROSITE-ProRule" id="PRU00391"/>
    </source>
</evidence>
<evidence type="ECO:0000256" key="2">
    <source>
        <dbReference type="ARBA" id="ARBA00001947"/>
    </source>
</evidence>
<keyword evidence="12" id="KW-0862">Zinc</keyword>
<evidence type="ECO:0000256" key="19">
    <source>
        <dbReference type="ARBA" id="ARBA00044632"/>
    </source>
</evidence>
<accession>A0A368BZD4</accession>
<dbReference type="GO" id="GO:0006284">
    <property type="term" value="P:base-excision repair"/>
    <property type="evidence" value="ECO:0007669"/>
    <property type="project" value="InterPro"/>
</dbReference>
<evidence type="ECO:0000313" key="23">
    <source>
        <dbReference type="EMBL" id="RCL42623.1"/>
    </source>
</evidence>
<feature type="domain" description="FPG-type" evidence="21">
    <location>
        <begin position="235"/>
        <end position="269"/>
    </location>
</feature>
<evidence type="ECO:0000256" key="13">
    <source>
        <dbReference type="ARBA" id="ARBA00023125"/>
    </source>
</evidence>
<dbReference type="GO" id="GO:0034039">
    <property type="term" value="F:8-oxo-7,8-dihydroguanine DNA N-glycosylase activity"/>
    <property type="evidence" value="ECO:0007669"/>
    <property type="project" value="TreeGrafter"/>
</dbReference>
<keyword evidence="8" id="KW-0479">Metal-binding</keyword>
<dbReference type="InterPro" id="IPR015886">
    <property type="entry name" value="H2TH_FPG"/>
</dbReference>
<evidence type="ECO:0000256" key="15">
    <source>
        <dbReference type="ARBA" id="ARBA00023239"/>
    </source>
</evidence>
<evidence type="ECO:0000256" key="7">
    <source>
        <dbReference type="ARBA" id="ARBA00016240"/>
    </source>
</evidence>
<dbReference type="PANTHER" id="PTHR22993">
    <property type="entry name" value="FORMAMIDOPYRIMIDINE-DNA GLYCOSYLASE"/>
    <property type="match status" value="1"/>
</dbReference>